<sequence>MQKWYTVNSMRVEVAYALPEKQKIIALDVEEGCTVRDAVRRSNIHVFFPDVDVETVKVGIFGKAVRNADEQALKEGERVELYRELKVDPKQARANRAAKTTKD</sequence>
<dbReference type="PANTHER" id="PTHR37483:SF1">
    <property type="entry name" value="UPF0125 PROTEIN RATB"/>
    <property type="match status" value="1"/>
</dbReference>
<dbReference type="NCBIfam" id="NF002490">
    <property type="entry name" value="PRK01777.1"/>
    <property type="match status" value="1"/>
</dbReference>
<dbReference type="PANTHER" id="PTHR37483">
    <property type="entry name" value="UPF0125 PROTEIN RATB"/>
    <property type="match status" value="1"/>
</dbReference>
<dbReference type="SUPFAM" id="SSF54285">
    <property type="entry name" value="MoaD/ThiS"/>
    <property type="match status" value="1"/>
</dbReference>
<dbReference type="InterPro" id="IPR016155">
    <property type="entry name" value="Mopterin_synth/thiamin_S_b"/>
</dbReference>
<dbReference type="Proteomes" id="UP000252792">
    <property type="component" value="Unassembled WGS sequence"/>
</dbReference>
<gene>
    <name evidence="3" type="ORF">DFP80_11930</name>
</gene>
<proteinExistence type="inferred from homology"/>
<comment type="similarity">
    <text evidence="1 2">Belongs to the UPF0125 (RnfH) family.</text>
</comment>
<name>A0A366IUU4_9GAMM</name>
<organism evidence="3 4">
    <name type="scientific">Marinomonas rhizomae</name>
    <dbReference type="NCBI Taxonomy" id="491948"/>
    <lineage>
        <taxon>Bacteria</taxon>
        <taxon>Pseudomonadati</taxon>
        <taxon>Pseudomonadota</taxon>
        <taxon>Gammaproteobacteria</taxon>
        <taxon>Oceanospirillales</taxon>
        <taxon>Oceanospirillaceae</taxon>
        <taxon>Marinomonas</taxon>
    </lineage>
</organism>
<reference evidence="3 4" key="1">
    <citation type="submission" date="2018-06" db="EMBL/GenBank/DDBJ databases">
        <title>Genomic Encyclopedia of Type Strains, Phase III (KMG-III): the genomes of soil and plant-associated and newly described type strains.</title>
        <authorList>
            <person name="Whitman W."/>
        </authorList>
    </citation>
    <scope>NUCLEOTIDE SEQUENCE [LARGE SCALE GENOMIC DNA]</scope>
    <source>
        <strain evidence="3 4">CECT 7377</strain>
    </source>
</reference>
<evidence type="ECO:0000313" key="4">
    <source>
        <dbReference type="Proteomes" id="UP000252792"/>
    </source>
</evidence>
<evidence type="ECO:0000313" key="3">
    <source>
        <dbReference type="EMBL" id="RBP78533.1"/>
    </source>
</evidence>
<dbReference type="InterPro" id="IPR005346">
    <property type="entry name" value="RnfH"/>
</dbReference>
<accession>A0A366IUU4</accession>
<dbReference type="InterPro" id="IPR037021">
    <property type="entry name" value="RnfH_sf"/>
</dbReference>
<dbReference type="Pfam" id="PF03658">
    <property type="entry name" value="Ub-RnfH"/>
    <property type="match status" value="1"/>
</dbReference>
<evidence type="ECO:0000256" key="1">
    <source>
        <dbReference type="ARBA" id="ARBA00010645"/>
    </source>
</evidence>
<dbReference type="AlphaFoldDB" id="A0A366IUU4"/>
<dbReference type="Gene3D" id="3.10.20.280">
    <property type="entry name" value="RnfH-like"/>
    <property type="match status" value="1"/>
</dbReference>
<evidence type="ECO:0000256" key="2">
    <source>
        <dbReference type="HAMAP-Rule" id="MF_00460"/>
    </source>
</evidence>
<protein>
    <recommendedName>
        <fullName evidence="2">UPF0125 protein DFP80_11930</fullName>
    </recommendedName>
</protein>
<dbReference type="EMBL" id="QNSE01000019">
    <property type="protein sequence ID" value="RBP78533.1"/>
    <property type="molecule type" value="Genomic_DNA"/>
</dbReference>
<dbReference type="HAMAP" id="MF_00460">
    <property type="entry name" value="UPF0125_RnfH"/>
    <property type="match status" value="1"/>
</dbReference>
<keyword evidence="4" id="KW-1185">Reference proteome</keyword>
<comment type="caution">
    <text evidence="3">The sequence shown here is derived from an EMBL/GenBank/DDBJ whole genome shotgun (WGS) entry which is preliminary data.</text>
</comment>